<sequence>MPDRGEKPKEGDVQTEVHDRSQSAGDKEPESLRFEVKGRRHNGLSHPGSLARACGSVVLQSALNDLGIATGPSDLIAGEDH</sequence>
<evidence type="ECO:0000256" key="1">
    <source>
        <dbReference type="SAM" id="MobiDB-lite"/>
    </source>
</evidence>
<keyword evidence="3" id="KW-1185">Reference proteome</keyword>
<gene>
    <name evidence="2" type="ORF">MALV_38840</name>
</gene>
<dbReference type="AlphaFoldDB" id="A0A6N4UWG8"/>
<proteinExistence type="predicted"/>
<dbReference type="EMBL" id="AP022565">
    <property type="protein sequence ID" value="BBX28759.1"/>
    <property type="molecule type" value="Genomic_DNA"/>
</dbReference>
<evidence type="ECO:0000313" key="3">
    <source>
        <dbReference type="Proteomes" id="UP000466906"/>
    </source>
</evidence>
<name>A0A6N4UWG8_9MYCO</name>
<evidence type="ECO:0000313" key="2">
    <source>
        <dbReference type="EMBL" id="BBX28759.1"/>
    </source>
</evidence>
<reference evidence="2 3" key="1">
    <citation type="journal article" date="2019" name="Emerg. Microbes Infect.">
        <title>Comprehensive subspecies identification of 175 nontuberculous mycobacteria species based on 7547 genomic profiles.</title>
        <authorList>
            <person name="Matsumoto Y."/>
            <person name="Kinjo T."/>
            <person name="Motooka D."/>
            <person name="Nabeya D."/>
            <person name="Jung N."/>
            <person name="Uechi K."/>
            <person name="Horii T."/>
            <person name="Iida T."/>
            <person name="Fujita J."/>
            <person name="Nakamura S."/>
        </authorList>
    </citation>
    <scope>NUCLEOTIDE SEQUENCE [LARGE SCALE GENOMIC DNA]</scope>
    <source>
        <strain evidence="2 3">JCM 12272</strain>
    </source>
</reference>
<accession>A0A6N4UWG8</accession>
<organism evidence="2 3">
    <name type="scientific">Mycolicibacterium alvei</name>
    <dbReference type="NCBI Taxonomy" id="67081"/>
    <lineage>
        <taxon>Bacteria</taxon>
        <taxon>Bacillati</taxon>
        <taxon>Actinomycetota</taxon>
        <taxon>Actinomycetes</taxon>
        <taxon>Mycobacteriales</taxon>
        <taxon>Mycobacteriaceae</taxon>
        <taxon>Mycolicibacterium</taxon>
    </lineage>
</organism>
<feature type="region of interest" description="Disordered" evidence="1">
    <location>
        <begin position="1"/>
        <end position="35"/>
    </location>
</feature>
<protein>
    <submittedName>
        <fullName evidence="2">Uncharacterized protein</fullName>
    </submittedName>
</protein>
<dbReference type="Proteomes" id="UP000466906">
    <property type="component" value="Chromosome"/>
</dbReference>
<dbReference type="KEGG" id="malv:MALV_38840"/>